<name>A0A9N9JVJ7_9GLOM</name>
<proteinExistence type="predicted"/>
<protein>
    <submittedName>
        <fullName evidence="1">15431_t:CDS:1</fullName>
    </submittedName>
</protein>
<accession>A0A9N9JVJ7</accession>
<keyword evidence="2" id="KW-1185">Reference proteome</keyword>
<feature type="non-terminal residue" evidence="1">
    <location>
        <position position="1"/>
    </location>
</feature>
<gene>
    <name evidence="1" type="ORF">DERYTH_LOCUS22826</name>
</gene>
<reference evidence="1" key="1">
    <citation type="submission" date="2021-06" db="EMBL/GenBank/DDBJ databases">
        <authorList>
            <person name="Kallberg Y."/>
            <person name="Tangrot J."/>
            <person name="Rosling A."/>
        </authorList>
    </citation>
    <scope>NUCLEOTIDE SEQUENCE</scope>
    <source>
        <strain evidence="1">MA453B</strain>
    </source>
</reference>
<evidence type="ECO:0000313" key="1">
    <source>
        <dbReference type="EMBL" id="CAG8798194.1"/>
    </source>
</evidence>
<evidence type="ECO:0000313" key="2">
    <source>
        <dbReference type="Proteomes" id="UP000789405"/>
    </source>
</evidence>
<dbReference type="EMBL" id="CAJVPY010032804">
    <property type="protein sequence ID" value="CAG8798194.1"/>
    <property type="molecule type" value="Genomic_DNA"/>
</dbReference>
<dbReference type="Proteomes" id="UP000789405">
    <property type="component" value="Unassembled WGS sequence"/>
</dbReference>
<comment type="caution">
    <text evidence="1">The sequence shown here is derived from an EMBL/GenBank/DDBJ whole genome shotgun (WGS) entry which is preliminary data.</text>
</comment>
<dbReference type="AlphaFoldDB" id="A0A9N9JVJ7"/>
<organism evidence="1 2">
    <name type="scientific">Dentiscutata erythropus</name>
    <dbReference type="NCBI Taxonomy" id="1348616"/>
    <lineage>
        <taxon>Eukaryota</taxon>
        <taxon>Fungi</taxon>
        <taxon>Fungi incertae sedis</taxon>
        <taxon>Mucoromycota</taxon>
        <taxon>Glomeromycotina</taxon>
        <taxon>Glomeromycetes</taxon>
        <taxon>Diversisporales</taxon>
        <taxon>Gigasporaceae</taxon>
        <taxon>Dentiscutata</taxon>
    </lineage>
</organism>
<sequence length="112" mass="12258">MDNNNTTLLLQLLTNPSALQQTLATITQSQQQSSSIPETTLPVLSNAIIGIVNTAANDIKKIKAKIGKIFLTCCMIHIGPIENLCDRLNSYCQKGKYASEQEQGIVQKVIEK</sequence>